<proteinExistence type="inferred from homology"/>
<comment type="caution">
    <text evidence="10">The sequence shown here is derived from an EMBL/GenBank/DDBJ whole genome shotgun (WGS) entry which is preliminary data.</text>
</comment>
<evidence type="ECO:0000256" key="7">
    <source>
        <dbReference type="ARBA" id="ARBA00023014"/>
    </source>
</evidence>
<dbReference type="InterPro" id="IPR005117">
    <property type="entry name" value="NiRdtase/SiRdtase_haem-b_fer"/>
</dbReference>
<evidence type="ECO:0000256" key="4">
    <source>
        <dbReference type="ARBA" id="ARBA00022723"/>
    </source>
</evidence>
<dbReference type="EC" id="1.7.7.1" evidence="10"/>
<dbReference type="AlphaFoldDB" id="A0A3E0L948"/>
<keyword evidence="2" id="KW-0004">4Fe-4S</keyword>
<dbReference type="Pfam" id="PF01077">
    <property type="entry name" value="NIR_SIR"/>
    <property type="match status" value="2"/>
</dbReference>
<dbReference type="Gene3D" id="3.90.480.20">
    <property type="match status" value="1"/>
</dbReference>
<evidence type="ECO:0000256" key="1">
    <source>
        <dbReference type="ARBA" id="ARBA00010429"/>
    </source>
</evidence>
<organism evidence="10 11">
    <name type="scientific">Microcystis flos-aquae TF09</name>
    <dbReference type="NCBI Taxonomy" id="2060473"/>
    <lineage>
        <taxon>Bacteria</taxon>
        <taxon>Bacillati</taxon>
        <taxon>Cyanobacteriota</taxon>
        <taxon>Cyanophyceae</taxon>
        <taxon>Oscillatoriophycideae</taxon>
        <taxon>Chroococcales</taxon>
        <taxon>Microcystaceae</taxon>
        <taxon>Microcystis</taxon>
    </lineage>
</organism>
<keyword evidence="5 10" id="KW-0560">Oxidoreductase</keyword>
<dbReference type="InterPro" id="IPR012798">
    <property type="entry name" value="Cbl_synth_CobG-like"/>
</dbReference>
<keyword evidence="7" id="KW-0411">Iron-sulfur</keyword>
<dbReference type="InterPro" id="IPR006067">
    <property type="entry name" value="NO2/SO3_Rdtase_4Fe4S_dom"/>
</dbReference>
<protein>
    <submittedName>
        <fullName evidence="10">Ferredoxin--nitrite reductase</fullName>
        <ecNumber evidence="10">1.7.7.1</ecNumber>
    </submittedName>
</protein>
<keyword evidence="4" id="KW-0479">Metal-binding</keyword>
<dbReference type="InterPro" id="IPR036136">
    <property type="entry name" value="Nit/Sulf_reduc_fer-like_dom_sf"/>
</dbReference>
<sequence>MVQAPEKDGTTLNKFEKFKAEKDGLAIKDELDHFAQIGWEAMDKTDLEHRLKWVGVFYRPVTPGKFMMRLRVPNGILSSEQMRVLGEIVQRYGDDGNADITTRQNLQLRGIRIEDIPDIFQRLKSVGMTSVQSGMDNVRNITGSPMAGLDADELIDTRELVQKVQDMITNCGQGNYQFTNLPRKFNIAIEGGRDNSVHAEINDIAFVPAYKEGELGFNVVVGGFFSAKRCEAAIPMNVWVRPNQEVVDLCRGILEVYRDNGLRANRQKSRLMWLIDEWGIEEFRTRVANHLGYPLATAAEKDGIDWEKRDHLGVFPQKQEGLSYIGLCVPVGRLFADDMFDLARIAEVYGSGELRLTVEQNVIIPNIAAENMATLLTEPLLAKFTPNPTPLQRALVSCTGAQFCNFALIETKNKAVDLIRQLDAELNIPRGVRMHWTGCPNSCGQPQVADIGLMGTKARKDGKTVEGVDLYMGGKVGKDAHLGSCVQKGIPCEDLKSVLTSILIEQFGATPKG</sequence>
<dbReference type="NCBIfam" id="NF007125">
    <property type="entry name" value="PRK09566.1"/>
    <property type="match status" value="1"/>
</dbReference>
<evidence type="ECO:0000256" key="2">
    <source>
        <dbReference type="ARBA" id="ARBA00022485"/>
    </source>
</evidence>
<dbReference type="Gene3D" id="3.30.413.10">
    <property type="entry name" value="Sulfite Reductase Hemoprotein, domain 1"/>
    <property type="match status" value="2"/>
</dbReference>
<dbReference type="NCBIfam" id="TIGR02435">
    <property type="entry name" value="CobG"/>
    <property type="match status" value="1"/>
</dbReference>
<feature type="domain" description="Nitrite/Sulfite reductase ferredoxin-like" evidence="9">
    <location>
        <begin position="64"/>
        <end position="125"/>
    </location>
</feature>
<dbReference type="SUPFAM" id="SSF55124">
    <property type="entry name" value="Nitrite/Sulfite reductase N-terminal domain-like"/>
    <property type="match status" value="2"/>
</dbReference>
<dbReference type="GO" id="GO:0020037">
    <property type="term" value="F:heme binding"/>
    <property type="evidence" value="ECO:0007669"/>
    <property type="project" value="InterPro"/>
</dbReference>
<evidence type="ECO:0000256" key="6">
    <source>
        <dbReference type="ARBA" id="ARBA00023004"/>
    </source>
</evidence>
<dbReference type="PROSITE" id="PS00365">
    <property type="entry name" value="NIR_SIR"/>
    <property type="match status" value="1"/>
</dbReference>
<evidence type="ECO:0000259" key="8">
    <source>
        <dbReference type="Pfam" id="PF01077"/>
    </source>
</evidence>
<dbReference type="EMBL" id="QQWC01000002">
    <property type="protein sequence ID" value="REJ43433.1"/>
    <property type="molecule type" value="Genomic_DNA"/>
</dbReference>
<evidence type="ECO:0000256" key="3">
    <source>
        <dbReference type="ARBA" id="ARBA00022617"/>
    </source>
</evidence>
<accession>A0A3E0L948</accession>
<dbReference type="GO" id="GO:0048307">
    <property type="term" value="F:ferredoxin-nitrite reductase activity"/>
    <property type="evidence" value="ECO:0007669"/>
    <property type="project" value="UniProtKB-EC"/>
</dbReference>
<evidence type="ECO:0000313" key="10">
    <source>
        <dbReference type="EMBL" id="REJ43433.1"/>
    </source>
</evidence>
<feature type="domain" description="Nitrite/sulphite reductase 4Fe-4S" evidence="8">
    <location>
        <begin position="135"/>
        <end position="292"/>
    </location>
</feature>
<dbReference type="PRINTS" id="PR00397">
    <property type="entry name" value="SIROHAEM"/>
</dbReference>
<dbReference type="InterPro" id="IPR045854">
    <property type="entry name" value="NO2/SO3_Rdtase_4Fe4S_sf"/>
</dbReference>
<keyword evidence="3" id="KW-0349">Heme</keyword>
<dbReference type="InterPro" id="IPR051329">
    <property type="entry name" value="NIR_SIR_4Fe-4S"/>
</dbReference>
<comment type="similarity">
    <text evidence="1">Belongs to the nitrite and sulfite reductase 4Fe-4S domain family.</text>
</comment>
<dbReference type="Pfam" id="PF03460">
    <property type="entry name" value="NIR_SIR_ferr"/>
    <property type="match status" value="2"/>
</dbReference>
<name>A0A3E0L948_9CHRO</name>
<evidence type="ECO:0000256" key="5">
    <source>
        <dbReference type="ARBA" id="ARBA00023002"/>
    </source>
</evidence>
<feature type="domain" description="Nitrite/sulphite reductase 4Fe-4S" evidence="8">
    <location>
        <begin position="393"/>
        <end position="503"/>
    </location>
</feature>
<dbReference type="GO" id="GO:0046872">
    <property type="term" value="F:metal ion binding"/>
    <property type="evidence" value="ECO:0007669"/>
    <property type="project" value="UniProtKB-KW"/>
</dbReference>
<evidence type="ECO:0000313" key="11">
    <source>
        <dbReference type="Proteomes" id="UP000256873"/>
    </source>
</evidence>
<dbReference type="PANTHER" id="PTHR32439">
    <property type="entry name" value="FERREDOXIN--NITRITE REDUCTASE, CHLOROPLASTIC"/>
    <property type="match status" value="1"/>
</dbReference>
<keyword evidence="6" id="KW-0408">Iron</keyword>
<feature type="domain" description="Nitrite/Sulfite reductase ferredoxin-like" evidence="9">
    <location>
        <begin position="316"/>
        <end position="378"/>
    </location>
</feature>
<gene>
    <name evidence="10" type="ORF">DWQ54_11485</name>
</gene>
<evidence type="ECO:0000259" key="9">
    <source>
        <dbReference type="Pfam" id="PF03460"/>
    </source>
</evidence>
<dbReference type="PANTHER" id="PTHR32439:SF0">
    <property type="entry name" value="FERREDOXIN--NITRITE REDUCTASE, CHLOROPLASTIC"/>
    <property type="match status" value="1"/>
</dbReference>
<dbReference type="InterPro" id="IPR006066">
    <property type="entry name" value="NO2/SO3_Rdtase_FeS/sirohaem_BS"/>
</dbReference>
<dbReference type="SUPFAM" id="SSF56014">
    <property type="entry name" value="Nitrite and sulphite reductase 4Fe-4S domain-like"/>
    <property type="match status" value="2"/>
</dbReference>
<dbReference type="GO" id="GO:0051539">
    <property type="term" value="F:4 iron, 4 sulfur cluster binding"/>
    <property type="evidence" value="ECO:0007669"/>
    <property type="project" value="UniProtKB-KW"/>
</dbReference>
<reference evidence="10 11" key="1">
    <citation type="submission" date="2017-10" db="EMBL/GenBank/DDBJ databases">
        <title>A large-scale comparative metagenomic study reveals the eutrophication-driven functional interactions in six Microcystis-epibionts communities.</title>
        <authorList>
            <person name="Li Q."/>
            <person name="Lin F."/>
        </authorList>
    </citation>
    <scope>NUCLEOTIDE SEQUENCE [LARGE SCALE GENOMIC DNA]</scope>
    <source>
        <strain evidence="10">TF09</strain>
    </source>
</reference>
<dbReference type="Proteomes" id="UP000256873">
    <property type="component" value="Unassembled WGS sequence"/>
</dbReference>